<organism evidence="1 2">
    <name type="scientific">Colletotrichum lupini</name>
    <dbReference type="NCBI Taxonomy" id="145971"/>
    <lineage>
        <taxon>Eukaryota</taxon>
        <taxon>Fungi</taxon>
        <taxon>Dikarya</taxon>
        <taxon>Ascomycota</taxon>
        <taxon>Pezizomycotina</taxon>
        <taxon>Sordariomycetes</taxon>
        <taxon>Hypocreomycetidae</taxon>
        <taxon>Glomerellales</taxon>
        <taxon>Glomerellaceae</taxon>
        <taxon>Colletotrichum</taxon>
        <taxon>Colletotrichum acutatum species complex</taxon>
    </lineage>
</organism>
<dbReference type="Proteomes" id="UP000830671">
    <property type="component" value="Chromosome 9"/>
</dbReference>
<protein>
    <submittedName>
        <fullName evidence="1">Uncharacterized protein</fullName>
    </submittedName>
</protein>
<evidence type="ECO:0000313" key="2">
    <source>
        <dbReference type="Proteomes" id="UP000830671"/>
    </source>
</evidence>
<dbReference type="EMBL" id="CP019481">
    <property type="protein sequence ID" value="UQC90855.1"/>
    <property type="molecule type" value="Genomic_DNA"/>
</dbReference>
<dbReference type="KEGG" id="clup:CLUP02_16387"/>
<dbReference type="AlphaFoldDB" id="A0A9Q8T8C2"/>
<dbReference type="GeneID" id="73350319"/>
<reference evidence="1" key="1">
    <citation type="journal article" date="2021" name="Mol. Plant Microbe Interact.">
        <title>Complete Genome Sequence of the Plant-Pathogenic Fungus Colletotrichum lupini.</title>
        <authorList>
            <person name="Baroncelli R."/>
            <person name="Pensec F."/>
            <person name="Da Lio D."/>
            <person name="Boufleur T."/>
            <person name="Vicente I."/>
            <person name="Sarrocco S."/>
            <person name="Picot A."/>
            <person name="Baraldi E."/>
            <person name="Sukno S."/>
            <person name="Thon M."/>
            <person name="Le Floch G."/>
        </authorList>
    </citation>
    <scope>NUCLEOTIDE SEQUENCE</scope>
    <source>
        <strain evidence="1">IMI 504893</strain>
    </source>
</reference>
<dbReference type="RefSeq" id="XP_049152456.1">
    <property type="nucleotide sequence ID" value="XM_049295309.1"/>
</dbReference>
<gene>
    <name evidence="1" type="ORF">CLUP02_16387</name>
</gene>
<name>A0A9Q8T8C2_9PEZI</name>
<accession>A0A9Q8T8C2</accession>
<proteinExistence type="predicted"/>
<sequence length="351" mass="39940">MAMFLIQFGHILVAEVDRMSSTLTKLTKPITHVSTINDGVYPFRAPRRERGRQAGWSSEDPVLESPLGVVGSSRSTVMVTLHADTICNAMTFRLSRMIQLSANFTIHITAFQSKENKAKRCPDRHRGENTDVITNYTTKPNWMLCQESTSTYKRQRQLWLSKATCLPVIGTQEARNRNVQVTSFSPWPFKLSDMKHLQDSLQPETKTLHHLHPQNHTPAAQAGKIPNTWINSNLSLWIPLIRKPIILYIGEWHSVPHPKKNSNLIHLGHVPSRKTLHHAAPPIPASDELLVVLEPSARRAGLRACIENGDDLALFFSFFHYVLEHDSGREEEDSLVFDKRKGMIRRVSRRS</sequence>
<evidence type="ECO:0000313" key="1">
    <source>
        <dbReference type="EMBL" id="UQC90855.1"/>
    </source>
</evidence>
<keyword evidence="2" id="KW-1185">Reference proteome</keyword>